<feature type="domain" description="Carbohydrate kinase PfkB" evidence="3">
    <location>
        <begin position="6"/>
        <end position="282"/>
    </location>
</feature>
<dbReference type="InterPro" id="IPR002139">
    <property type="entry name" value="Ribo/fructo_kinase"/>
</dbReference>
<dbReference type="OrthoDB" id="9813569at2"/>
<reference evidence="5" key="2">
    <citation type="journal article" date="2016" name="Genome Announc.">
        <title>Draft Genome Sequences of Two Novel Amoeba-Resistant Intranuclear Bacteria, 'Candidatus Berkiella cookevillensis' and 'Candidatus Berkiella aquae'.</title>
        <authorList>
            <person name="Mehari Y.T."/>
            <person name="Arivett B.A."/>
            <person name="Farone A.L."/>
            <person name="Gunderson J.H."/>
            <person name="Farone M.B."/>
        </authorList>
    </citation>
    <scope>NUCLEOTIDE SEQUENCE</scope>
    <source>
        <strain evidence="5">CC99</strain>
    </source>
</reference>
<dbReference type="GO" id="GO:0004747">
    <property type="term" value="F:ribokinase activity"/>
    <property type="evidence" value="ECO:0007669"/>
    <property type="project" value="UniProtKB-EC"/>
</dbReference>
<dbReference type="AlphaFoldDB" id="A0A0Q9Y989"/>
<dbReference type="STRING" id="437022.CC99x_02429"/>
<organism evidence="4">
    <name type="scientific">Candidatus Berkiella cookevillensis</name>
    <dbReference type="NCBI Taxonomy" id="437022"/>
    <lineage>
        <taxon>Bacteria</taxon>
        <taxon>Pseudomonadati</taxon>
        <taxon>Pseudomonadota</taxon>
        <taxon>Gammaproteobacteria</taxon>
        <taxon>Candidatus Berkiellales</taxon>
        <taxon>Candidatus Berkiellaceae</taxon>
        <taxon>Candidatus Berkiella</taxon>
    </lineage>
</organism>
<evidence type="ECO:0000313" key="5">
    <source>
        <dbReference type="EMBL" id="MCS5707765.1"/>
    </source>
</evidence>
<evidence type="ECO:0000313" key="6">
    <source>
        <dbReference type="Proteomes" id="UP000051494"/>
    </source>
</evidence>
<keyword evidence="1 4" id="KW-0808">Transferase</keyword>
<dbReference type="EMBL" id="LKHV02000001">
    <property type="protein sequence ID" value="MCS5707765.1"/>
    <property type="molecule type" value="Genomic_DNA"/>
</dbReference>
<evidence type="ECO:0000259" key="3">
    <source>
        <dbReference type="Pfam" id="PF00294"/>
    </source>
</evidence>
<evidence type="ECO:0000256" key="2">
    <source>
        <dbReference type="ARBA" id="ARBA00022777"/>
    </source>
</evidence>
<accession>A0A0Q9Y989</accession>
<dbReference type="PRINTS" id="PR00990">
    <property type="entry name" value="RIBOKINASE"/>
</dbReference>
<reference evidence="5" key="3">
    <citation type="submission" date="2021-06" db="EMBL/GenBank/DDBJ databases">
        <title>Genomic Description and Analysis of Intracellular Bacteria, Candidatus Berkiella cookevillensis and Candidatus Berkiella aquae.</title>
        <authorList>
            <person name="Kidane D.T."/>
            <person name="Mehari Y.T."/>
            <person name="Rice F.C."/>
            <person name="Arivett B.A."/>
            <person name="Farone A.L."/>
            <person name="Berk S.G."/>
            <person name="Farone M.B."/>
        </authorList>
    </citation>
    <scope>NUCLEOTIDE SEQUENCE</scope>
    <source>
        <strain evidence="5">CC99</strain>
    </source>
</reference>
<proteinExistence type="predicted"/>
<keyword evidence="6" id="KW-1185">Reference proteome</keyword>
<dbReference type="InterPro" id="IPR029056">
    <property type="entry name" value="Ribokinase-like"/>
</dbReference>
<dbReference type="EMBL" id="LKHV01000018">
    <property type="protein sequence ID" value="KRG17359.1"/>
    <property type="molecule type" value="Genomic_DNA"/>
</dbReference>
<dbReference type="PANTHER" id="PTHR10584:SF166">
    <property type="entry name" value="RIBOKINASE"/>
    <property type="match status" value="1"/>
</dbReference>
<dbReference type="Gene3D" id="3.40.1190.20">
    <property type="match status" value="1"/>
</dbReference>
<keyword evidence="2 4" id="KW-0418">Kinase</keyword>
<dbReference type="Proteomes" id="UP000051494">
    <property type="component" value="Unassembled WGS sequence"/>
</dbReference>
<dbReference type="SUPFAM" id="SSF53613">
    <property type="entry name" value="Ribokinase-like"/>
    <property type="match status" value="1"/>
</dbReference>
<dbReference type="PANTHER" id="PTHR10584">
    <property type="entry name" value="SUGAR KINASE"/>
    <property type="match status" value="1"/>
</dbReference>
<protein>
    <submittedName>
        <fullName evidence="4">Ribokinase</fullName>
        <ecNumber evidence="4">2.7.1.15</ecNumber>
    </submittedName>
</protein>
<reference evidence="4" key="1">
    <citation type="submission" date="2015-09" db="EMBL/GenBank/DDBJ databases">
        <title>Draft Genome Sequences of Two Novel Amoeba-resistant Intranuclear Bacteria, Candidatus Berkiella cookevillensis and Candidatus Berkiella aquae.</title>
        <authorList>
            <person name="Mehari Y.T."/>
            <person name="Arivett B.A."/>
            <person name="Farone A.L."/>
            <person name="Gunderson J.H."/>
            <person name="Farone M.B."/>
        </authorList>
    </citation>
    <scope>NUCLEOTIDE SEQUENCE [LARGE SCALE GENOMIC DNA]</scope>
    <source>
        <strain evidence="4">CC99</strain>
    </source>
</reference>
<comment type="caution">
    <text evidence="4">The sequence shown here is derived from an EMBL/GenBank/DDBJ whole genome shotgun (WGS) entry which is preliminary data.</text>
</comment>
<gene>
    <name evidence="4" type="primary">rbsK</name>
    <name evidence="5" type="ORF">CC99x_002475</name>
    <name evidence="4" type="ORF">CC99x_02429</name>
</gene>
<evidence type="ECO:0000313" key="4">
    <source>
        <dbReference type="EMBL" id="KRG17359.1"/>
    </source>
</evidence>
<sequence>MRIYNLGSLNIEHVHQIESTTTNETQSCNDYHRTPGGKGYYQSIAIARAGAPVCHIGFIGPEGSFIKKSLASNGVDTTHIYKVDHNSGQEFVHVTPEGQLHKARYQGANASFEKNFIDSIFKGLDPKALLLIQNEINDIPTILEQAKAYHLDVSFHPSPFTPETLDYPFELVDTLIFNLETGKKLSHQEEPNAIIEALMKKYPNLALILTLGDKGVWYVDKTQKIKVPADPVHVIDENQAGNTFVGYYLAHKLKQHPIESCLKIASRASALCVTRKGKSATIPYLAEIK</sequence>
<evidence type="ECO:0000256" key="1">
    <source>
        <dbReference type="ARBA" id="ARBA00022679"/>
    </source>
</evidence>
<dbReference type="InterPro" id="IPR011611">
    <property type="entry name" value="PfkB_dom"/>
</dbReference>
<dbReference type="RefSeq" id="WP_057625514.1">
    <property type="nucleotide sequence ID" value="NZ_LKHV02000001.1"/>
</dbReference>
<name>A0A0Q9Y989_9GAMM</name>
<dbReference type="EC" id="2.7.1.15" evidence="4"/>
<dbReference type="Pfam" id="PF00294">
    <property type="entry name" value="PfkB"/>
    <property type="match status" value="1"/>
</dbReference>